<sequence>MTYSHSQERLTRHATLKKALIKEFGKIVTVHGDRGTAYGWANIKINKVAEEGDAERAREIVEGLWKELGGGYYTVDDGYNSQSAEFIIQFNFA</sequence>
<comment type="caution">
    <text evidence="1">The sequence shown here is derived from an EMBL/GenBank/DDBJ whole genome shotgun (WGS) entry which is preliminary data.</text>
</comment>
<accession>A0A0F9GJ91</accession>
<evidence type="ECO:0000313" key="1">
    <source>
        <dbReference type="EMBL" id="KKL90601.1"/>
    </source>
</evidence>
<gene>
    <name evidence="1" type="ORF">LCGC14_1903040</name>
</gene>
<dbReference type="AlphaFoldDB" id="A0A0F9GJ91"/>
<name>A0A0F9GJ91_9ZZZZ</name>
<protein>
    <submittedName>
        <fullName evidence="1">Uncharacterized protein</fullName>
    </submittedName>
</protein>
<organism evidence="1">
    <name type="scientific">marine sediment metagenome</name>
    <dbReference type="NCBI Taxonomy" id="412755"/>
    <lineage>
        <taxon>unclassified sequences</taxon>
        <taxon>metagenomes</taxon>
        <taxon>ecological metagenomes</taxon>
    </lineage>
</organism>
<dbReference type="EMBL" id="LAZR01019967">
    <property type="protein sequence ID" value="KKL90601.1"/>
    <property type="molecule type" value="Genomic_DNA"/>
</dbReference>
<proteinExistence type="predicted"/>
<reference evidence="1" key="1">
    <citation type="journal article" date="2015" name="Nature">
        <title>Complex archaea that bridge the gap between prokaryotes and eukaryotes.</title>
        <authorList>
            <person name="Spang A."/>
            <person name="Saw J.H."/>
            <person name="Jorgensen S.L."/>
            <person name="Zaremba-Niedzwiedzka K."/>
            <person name="Martijn J."/>
            <person name="Lind A.E."/>
            <person name="van Eijk R."/>
            <person name="Schleper C."/>
            <person name="Guy L."/>
            <person name="Ettema T.J."/>
        </authorList>
    </citation>
    <scope>NUCLEOTIDE SEQUENCE</scope>
</reference>